<protein>
    <submittedName>
        <fullName evidence="1">Uncharacterized protein</fullName>
    </submittedName>
</protein>
<proteinExistence type="predicted"/>
<organism evidence="1 2">
    <name type="scientific">Campylobacter gracilis RM3268</name>
    <dbReference type="NCBI Taxonomy" id="553220"/>
    <lineage>
        <taxon>Bacteria</taxon>
        <taxon>Pseudomonadati</taxon>
        <taxon>Campylobacterota</taxon>
        <taxon>Epsilonproteobacteria</taxon>
        <taxon>Campylobacterales</taxon>
        <taxon>Campylobacteraceae</taxon>
        <taxon>Campylobacter</taxon>
    </lineage>
</organism>
<evidence type="ECO:0000313" key="2">
    <source>
        <dbReference type="Proteomes" id="UP000005709"/>
    </source>
</evidence>
<comment type="caution">
    <text evidence="1">The sequence shown here is derived from an EMBL/GenBank/DDBJ whole genome shotgun (WGS) entry which is preliminary data.</text>
</comment>
<accession>C8PES5</accession>
<dbReference type="Proteomes" id="UP000005709">
    <property type="component" value="Unassembled WGS sequence"/>
</dbReference>
<reference evidence="1 2" key="1">
    <citation type="submission" date="2009-07" db="EMBL/GenBank/DDBJ databases">
        <authorList>
            <person name="Madupu R."/>
            <person name="Sebastian Y."/>
            <person name="Durkin A.S."/>
            <person name="Torralba M."/>
            <person name="Methe B."/>
            <person name="Sutton G.G."/>
            <person name="Strausberg R.L."/>
            <person name="Nelson K.E."/>
        </authorList>
    </citation>
    <scope>NUCLEOTIDE SEQUENCE [LARGE SCALE GENOMIC DNA]</scope>
    <source>
        <strain evidence="1 2">RM3268</strain>
    </source>
</reference>
<sequence length="66" mass="7543">MWIKFNHPRSLNLLALRLNLRDEISPPAAPRHARSAVKFTHGGLLMQSMQREFMLNLRAAHLLPSA</sequence>
<keyword evidence="2" id="KW-1185">Reference proteome</keyword>
<dbReference type="AlphaFoldDB" id="C8PES5"/>
<dbReference type="EMBL" id="ACYG01000009">
    <property type="protein sequence ID" value="EEV18553.1"/>
    <property type="molecule type" value="Genomic_DNA"/>
</dbReference>
<name>C8PES5_9BACT</name>
<gene>
    <name evidence="1" type="ORF">CAMGR0001_2564</name>
</gene>
<evidence type="ECO:0000313" key="1">
    <source>
        <dbReference type="EMBL" id="EEV18553.1"/>
    </source>
</evidence>